<dbReference type="Pfam" id="PF04851">
    <property type="entry name" value="ResIII"/>
    <property type="match status" value="1"/>
</dbReference>
<dbReference type="SMART" id="SM00487">
    <property type="entry name" value="DEXDc"/>
    <property type="match status" value="1"/>
</dbReference>
<reference evidence="4 6" key="2">
    <citation type="submission" date="2016-11" db="EMBL/GenBank/DDBJ databases">
        <title>Genome sequencing of Amycolatopsis regifaucium.</title>
        <authorList>
            <person name="Mayilraj S."/>
            <person name="Kaur N."/>
        </authorList>
    </citation>
    <scope>NUCLEOTIDE SEQUENCE [LARGE SCALE GENOMIC DNA]</scope>
    <source>
        <strain evidence="4 6">GY080</strain>
    </source>
</reference>
<dbReference type="EMBL" id="LQCI01000005">
    <property type="protein sequence ID" value="KZB86774.1"/>
    <property type="molecule type" value="Genomic_DNA"/>
</dbReference>
<dbReference type="GO" id="GO:0005829">
    <property type="term" value="C:cytosol"/>
    <property type="evidence" value="ECO:0007669"/>
    <property type="project" value="TreeGrafter"/>
</dbReference>
<dbReference type="InterPro" id="IPR014001">
    <property type="entry name" value="Helicase_ATP-bd"/>
</dbReference>
<reference evidence="3 5" key="1">
    <citation type="submission" date="2015-12" db="EMBL/GenBank/DDBJ databases">
        <title>Amycolatopsis regifaucium genome sequencing and assembly.</title>
        <authorList>
            <person name="Mayilraj S."/>
        </authorList>
    </citation>
    <scope>NUCLEOTIDE SEQUENCE [LARGE SCALE GENOMIC DNA]</scope>
    <source>
        <strain evidence="3 5">GY080</strain>
    </source>
</reference>
<evidence type="ECO:0000313" key="3">
    <source>
        <dbReference type="EMBL" id="KZB86774.1"/>
    </source>
</evidence>
<dbReference type="GO" id="GO:0016787">
    <property type="term" value="F:hydrolase activity"/>
    <property type="evidence" value="ECO:0007669"/>
    <property type="project" value="InterPro"/>
</dbReference>
<dbReference type="Proteomes" id="UP000076321">
    <property type="component" value="Unassembled WGS sequence"/>
</dbReference>
<dbReference type="AlphaFoldDB" id="A0A154MR61"/>
<dbReference type="InterPro" id="IPR006935">
    <property type="entry name" value="Helicase/UvrB_N"/>
</dbReference>
<name>A0A154MR61_9PSEU</name>
<dbReference type="Gene3D" id="3.40.50.300">
    <property type="entry name" value="P-loop containing nucleotide triphosphate hydrolases"/>
    <property type="match status" value="2"/>
</dbReference>
<dbReference type="GO" id="GO:0003677">
    <property type="term" value="F:DNA binding"/>
    <property type="evidence" value="ECO:0007669"/>
    <property type="project" value="InterPro"/>
</dbReference>
<evidence type="ECO:0000313" key="5">
    <source>
        <dbReference type="Proteomes" id="UP000076321"/>
    </source>
</evidence>
<sequence length="584" mass="63639">MSETVERDRGTLGAPPAAKDSTARPLRAWQRRALTKYLTKKPKDFLAVATPGAGKTVFGLRIAAELLSDRTVEAITIVAPTEHLKHQWAASAAAAGIAIDSNFRNGTGATSRDYQGVAVTYAQVAAHPTLHRVRTENRKTLVILDEIHHGGDAKSWGDAVREAFTPAVRRLALTGTPFRSDDSQIPFVTYEPDGSGFQRSKADHAYGYADALADGVVRPVVFLAYSGEASWRTSAGEEFTARLGEPLTAEQNARAWRTALDPAGEWIPAVLQAADTRLAQLRANGIPDAGGLVIATDQESARAYAKILQRISGQNPTVVLSDDPKASGRIKEFSDSTDRWLVAVRMVSEGVDVPRLAVGVYATSASTPLFFAQAIGRYVRSRKPGETASVFLPSVPVLLELASELEAQRDHVLGKPHREKEGWEDELLAQANRTEDEPGEEEKAFTSLGASAELDQVIYDGNSFGTAVFSGSDEEQEYLGLPGLLEPDQVRALLRKRQEEQIADEKRRKPKAEERAPAARPQSVSERLGSLRKELNALVGVHHHRTKKPHGAIHNELRRVCGGPPTAMATVEQLEERIVTLRSW</sequence>
<feature type="region of interest" description="Disordered" evidence="1">
    <location>
        <begin position="1"/>
        <end position="25"/>
    </location>
</feature>
<dbReference type="PROSITE" id="PS51192">
    <property type="entry name" value="HELICASE_ATP_BIND_1"/>
    <property type="match status" value="1"/>
</dbReference>
<proteinExistence type="predicted"/>
<evidence type="ECO:0000259" key="2">
    <source>
        <dbReference type="PROSITE" id="PS51192"/>
    </source>
</evidence>
<dbReference type="InterPro" id="IPR027417">
    <property type="entry name" value="P-loop_NTPase"/>
</dbReference>
<dbReference type="RefSeq" id="WP_061987373.1">
    <property type="nucleotide sequence ID" value="NZ_FOPQ01000009.1"/>
</dbReference>
<organism evidence="3 5">
    <name type="scientific">Amycolatopsis regifaucium</name>
    <dbReference type="NCBI Taxonomy" id="546365"/>
    <lineage>
        <taxon>Bacteria</taxon>
        <taxon>Bacillati</taxon>
        <taxon>Actinomycetota</taxon>
        <taxon>Actinomycetes</taxon>
        <taxon>Pseudonocardiales</taxon>
        <taxon>Pseudonocardiaceae</taxon>
        <taxon>Amycolatopsis</taxon>
    </lineage>
</organism>
<dbReference type="Proteomes" id="UP000186883">
    <property type="component" value="Unassembled WGS sequence"/>
</dbReference>
<dbReference type="OrthoDB" id="5165890at2"/>
<accession>A0A154MR61</accession>
<keyword evidence="6" id="KW-1185">Reference proteome</keyword>
<dbReference type="InterPro" id="IPR050742">
    <property type="entry name" value="Helicase_Restrict-Modif_Enz"/>
</dbReference>
<protein>
    <recommendedName>
        <fullName evidence="2">Helicase ATP-binding domain-containing protein</fullName>
    </recommendedName>
</protein>
<dbReference type="SUPFAM" id="SSF52540">
    <property type="entry name" value="P-loop containing nucleoside triphosphate hydrolases"/>
    <property type="match status" value="2"/>
</dbReference>
<dbReference type="PANTHER" id="PTHR47396">
    <property type="entry name" value="TYPE I RESTRICTION ENZYME ECOKI R PROTEIN"/>
    <property type="match status" value="1"/>
</dbReference>
<feature type="compositionally biased region" description="Basic and acidic residues" evidence="1">
    <location>
        <begin position="501"/>
        <end position="517"/>
    </location>
</feature>
<dbReference type="EMBL" id="LOBU02000002">
    <property type="protein sequence ID" value="OKA11160.1"/>
    <property type="molecule type" value="Genomic_DNA"/>
</dbReference>
<feature type="domain" description="Helicase ATP-binding" evidence="2">
    <location>
        <begin position="36"/>
        <end position="195"/>
    </location>
</feature>
<feature type="region of interest" description="Disordered" evidence="1">
    <location>
        <begin position="501"/>
        <end position="526"/>
    </location>
</feature>
<evidence type="ECO:0000313" key="4">
    <source>
        <dbReference type="EMBL" id="OKA11160.1"/>
    </source>
</evidence>
<dbReference type="PANTHER" id="PTHR47396:SF2">
    <property type="entry name" value="HELICASE ATP-BINDING DOMAIN-CONTAINING PROTEIN"/>
    <property type="match status" value="1"/>
</dbReference>
<feature type="compositionally biased region" description="Basic and acidic residues" evidence="1">
    <location>
        <begin position="1"/>
        <end position="10"/>
    </location>
</feature>
<evidence type="ECO:0000313" key="6">
    <source>
        <dbReference type="Proteomes" id="UP000186883"/>
    </source>
</evidence>
<dbReference type="GO" id="GO:0005524">
    <property type="term" value="F:ATP binding"/>
    <property type="evidence" value="ECO:0007669"/>
    <property type="project" value="InterPro"/>
</dbReference>
<evidence type="ECO:0000256" key="1">
    <source>
        <dbReference type="SAM" id="MobiDB-lite"/>
    </source>
</evidence>
<comment type="caution">
    <text evidence="3">The sequence shown here is derived from an EMBL/GenBank/DDBJ whole genome shotgun (WGS) entry which is preliminary data.</text>
</comment>
<gene>
    <name evidence="4" type="ORF">ATP06_0201455</name>
    <name evidence="3" type="ORF">AVL48_25510</name>
</gene>